<evidence type="ECO:0000313" key="2">
    <source>
        <dbReference type="EMBL" id="KAF4658665.1"/>
    </source>
</evidence>
<dbReference type="EMBL" id="JABAHT010000776">
    <property type="protein sequence ID" value="KAF4651957.1"/>
    <property type="molecule type" value="Genomic_DNA"/>
</dbReference>
<evidence type="ECO:0000313" key="1">
    <source>
        <dbReference type="EMBL" id="KAF4651957.1"/>
    </source>
</evidence>
<reference evidence="3 4" key="1">
    <citation type="submission" date="2020-04" db="EMBL/GenBank/DDBJ databases">
        <title>Perkinsus olseni comparative genomics.</title>
        <authorList>
            <person name="Bogema D.R."/>
        </authorList>
    </citation>
    <scope>NUCLEOTIDE SEQUENCE [LARGE SCALE GENOMIC DNA]</scope>
    <source>
        <strain evidence="1">ATCC PRA-179</strain>
        <strain evidence="2">ATCC PRA-31</strain>
    </source>
</reference>
<gene>
    <name evidence="2" type="ORF">FOL46_006874</name>
    <name evidence="1" type="ORF">FOZ61_010016</name>
</gene>
<dbReference type="EMBL" id="JABANN010000464">
    <property type="protein sequence ID" value="KAF4658665.1"/>
    <property type="molecule type" value="Genomic_DNA"/>
</dbReference>
<comment type="caution">
    <text evidence="1">The sequence shown here is derived from an EMBL/GenBank/DDBJ whole genome shotgun (WGS) entry which is preliminary data.</text>
</comment>
<dbReference type="Proteomes" id="UP000572268">
    <property type="component" value="Unassembled WGS sequence"/>
</dbReference>
<dbReference type="Proteomes" id="UP000570595">
    <property type="component" value="Unassembled WGS sequence"/>
</dbReference>
<proteinExistence type="predicted"/>
<accession>A0A7J6KYH4</accession>
<protein>
    <submittedName>
        <fullName evidence="1">Uncharacterized protein</fullName>
    </submittedName>
</protein>
<dbReference type="AlphaFoldDB" id="A0A7J6KYH4"/>
<evidence type="ECO:0000313" key="3">
    <source>
        <dbReference type="Proteomes" id="UP000570595"/>
    </source>
</evidence>
<dbReference type="OrthoDB" id="10674205at2759"/>
<organism evidence="1 3">
    <name type="scientific">Perkinsus olseni</name>
    <name type="common">Perkinsus atlanticus</name>
    <dbReference type="NCBI Taxonomy" id="32597"/>
    <lineage>
        <taxon>Eukaryota</taxon>
        <taxon>Sar</taxon>
        <taxon>Alveolata</taxon>
        <taxon>Perkinsozoa</taxon>
        <taxon>Perkinsea</taxon>
        <taxon>Perkinsida</taxon>
        <taxon>Perkinsidae</taxon>
        <taxon>Perkinsus</taxon>
    </lineage>
</organism>
<evidence type="ECO:0000313" key="4">
    <source>
        <dbReference type="Proteomes" id="UP000572268"/>
    </source>
</evidence>
<name>A0A7J6KYH4_PEROL</name>
<sequence>MDVDKTIELQFHCFNLASVLLGPRKLRRVGTLGDEYTVDFSGDCAGIECWFNKIRSVCTGTDSISPIKPIAGDLETFIFHSDSSTKASTLTTTLEGRKATLTRLDAYPPILPNVYRYSSGTLDILYDVRRYSESGSEQLLVWMALRCSPSGRRFDTTLRVSAVSRKVEYVVTQHSIRQVQRLKTWLRRSCSIDTKPDDFMKPRGHPVRVDGRLTAVSINLGGKETFLKGFD</sequence>